<keyword evidence="3" id="KW-1185">Reference proteome</keyword>
<dbReference type="OrthoDB" id="7630283at2"/>
<gene>
    <name evidence="2" type="ORF">JSE7799_00078</name>
</gene>
<dbReference type="Gene3D" id="3.30.70.970">
    <property type="entry name" value="RraB-like"/>
    <property type="match status" value="1"/>
</dbReference>
<protein>
    <recommendedName>
        <fullName evidence="1">Regulator of ribonuclease activity B domain-containing protein</fullName>
    </recommendedName>
</protein>
<proteinExistence type="predicted"/>
<accession>A0A0M7B5S4</accession>
<dbReference type="RefSeq" id="WP_055661834.1">
    <property type="nucleotide sequence ID" value="NZ_CYPR01000002.1"/>
</dbReference>
<evidence type="ECO:0000313" key="3">
    <source>
        <dbReference type="Proteomes" id="UP000049455"/>
    </source>
</evidence>
<evidence type="ECO:0000313" key="2">
    <source>
        <dbReference type="EMBL" id="CUH08782.1"/>
    </source>
</evidence>
<feature type="domain" description="Regulator of ribonuclease activity B" evidence="1">
    <location>
        <begin position="11"/>
        <end position="106"/>
    </location>
</feature>
<dbReference type="EMBL" id="CYPR01000002">
    <property type="protein sequence ID" value="CUH08782.1"/>
    <property type="molecule type" value="Genomic_DNA"/>
</dbReference>
<dbReference type="Pfam" id="PF06877">
    <property type="entry name" value="RraB"/>
    <property type="match status" value="1"/>
</dbReference>
<organism evidence="2 3">
    <name type="scientific">Jannaschia seosinensis</name>
    <dbReference type="NCBI Taxonomy" id="313367"/>
    <lineage>
        <taxon>Bacteria</taxon>
        <taxon>Pseudomonadati</taxon>
        <taxon>Pseudomonadota</taxon>
        <taxon>Alphaproteobacteria</taxon>
        <taxon>Rhodobacterales</taxon>
        <taxon>Roseobacteraceae</taxon>
        <taxon>Jannaschia</taxon>
    </lineage>
</organism>
<dbReference type="Proteomes" id="UP000049455">
    <property type="component" value="Unassembled WGS sequence"/>
</dbReference>
<dbReference type="STRING" id="313367.JSE7799_00078"/>
<sequence length="110" mass="12297">MSFDYAAQRAETERLWAEMSAAHDLPETGLLDLHFEAGDAADATEFIGWLEDAGFDVEHYPADEDEPEAIEAQSSEMTLSPETIHAQERRCTEVALRHGFRPVGWGFMPA</sequence>
<dbReference type="InterPro" id="IPR009671">
    <property type="entry name" value="RraB_dom"/>
</dbReference>
<name>A0A0M7B5S4_9RHOB</name>
<dbReference type="AlphaFoldDB" id="A0A0M7B5S4"/>
<dbReference type="SUPFAM" id="SSF89946">
    <property type="entry name" value="Hypothetical protein VC0424"/>
    <property type="match status" value="1"/>
</dbReference>
<reference evidence="2 3" key="1">
    <citation type="submission" date="2015-09" db="EMBL/GenBank/DDBJ databases">
        <authorList>
            <person name="Jackson K.R."/>
            <person name="Lunt B.L."/>
            <person name="Fisher J.N.B."/>
            <person name="Gardner A.V."/>
            <person name="Bailey M.E."/>
            <person name="Deus L.M."/>
            <person name="Earl A.S."/>
            <person name="Gibby P.D."/>
            <person name="Hartmann K.A."/>
            <person name="Liu J.E."/>
            <person name="Manci A.M."/>
            <person name="Nielsen D.A."/>
            <person name="Solomon M.B."/>
            <person name="Breakwell D.P."/>
            <person name="Burnett S.H."/>
            <person name="Grose J.H."/>
        </authorList>
    </citation>
    <scope>NUCLEOTIDE SEQUENCE [LARGE SCALE GENOMIC DNA]</scope>
    <source>
        <strain evidence="2 3">CECT 7799</strain>
    </source>
</reference>
<evidence type="ECO:0000259" key="1">
    <source>
        <dbReference type="Pfam" id="PF06877"/>
    </source>
</evidence>
<dbReference type="InterPro" id="IPR036701">
    <property type="entry name" value="RraB-like_sf"/>
</dbReference>